<dbReference type="Gene3D" id="1.10.150.530">
    <property type="match status" value="1"/>
</dbReference>
<keyword evidence="12 14" id="KW-0411">Iron-sulfur</keyword>
<evidence type="ECO:0000259" key="15">
    <source>
        <dbReference type="PROSITE" id="PS51918"/>
    </source>
</evidence>
<reference evidence="16 17" key="1">
    <citation type="submission" date="2015-02" db="EMBL/GenBank/DDBJ databases">
        <title>Single-cell genomics of uncultivated deep-branching MTB reveals a conserved set of magnetosome genes.</title>
        <authorList>
            <person name="Kolinko S."/>
            <person name="Richter M."/>
            <person name="Glockner F.O."/>
            <person name="Brachmann A."/>
            <person name="Schuler D."/>
        </authorList>
    </citation>
    <scope>NUCLEOTIDE SEQUENCE [LARGE SCALE GENOMIC DNA]</scope>
    <source>
        <strain evidence="16">SKK-01</strain>
    </source>
</reference>
<evidence type="ECO:0000256" key="11">
    <source>
        <dbReference type="ARBA" id="ARBA00023004"/>
    </source>
</evidence>
<dbReference type="EC" id="2.1.1.192" evidence="14"/>
<evidence type="ECO:0000256" key="2">
    <source>
        <dbReference type="ARBA" id="ARBA00007544"/>
    </source>
</evidence>
<comment type="catalytic activity">
    <reaction evidence="14">
        <text>adenosine(37) in tRNA + 2 reduced [2Fe-2S]-[ferredoxin] + 2 S-adenosyl-L-methionine = 2-methyladenosine(37) in tRNA + 5'-deoxyadenosine + L-methionine + 2 oxidized [2Fe-2S]-[ferredoxin] + S-adenosyl-L-homocysteine</text>
        <dbReference type="Rhea" id="RHEA:43332"/>
        <dbReference type="Rhea" id="RHEA-COMP:10000"/>
        <dbReference type="Rhea" id="RHEA-COMP:10001"/>
        <dbReference type="Rhea" id="RHEA-COMP:10162"/>
        <dbReference type="Rhea" id="RHEA-COMP:10485"/>
        <dbReference type="ChEBI" id="CHEBI:17319"/>
        <dbReference type="ChEBI" id="CHEBI:33737"/>
        <dbReference type="ChEBI" id="CHEBI:33738"/>
        <dbReference type="ChEBI" id="CHEBI:57844"/>
        <dbReference type="ChEBI" id="CHEBI:57856"/>
        <dbReference type="ChEBI" id="CHEBI:59789"/>
        <dbReference type="ChEBI" id="CHEBI:74411"/>
        <dbReference type="ChEBI" id="CHEBI:74497"/>
        <dbReference type="EC" id="2.1.1.192"/>
    </reaction>
</comment>
<protein>
    <recommendedName>
        <fullName evidence="14">Probable dual-specificity RNA methyltransferase RlmN</fullName>
        <ecNumber evidence="14">2.1.1.192</ecNumber>
    </recommendedName>
    <alternativeName>
        <fullName evidence="14">23S rRNA (adenine(2503)-C(2))-methyltransferase</fullName>
    </alternativeName>
    <alternativeName>
        <fullName evidence="14">23S rRNA m2A2503 methyltransferase</fullName>
    </alternativeName>
    <alternativeName>
        <fullName evidence="14">Ribosomal RNA large subunit methyltransferase N</fullName>
    </alternativeName>
    <alternativeName>
        <fullName evidence="14">tRNA (adenine(37)-C(2))-methyltransferase</fullName>
    </alternativeName>
    <alternativeName>
        <fullName evidence="14">tRNA m2A37 methyltransferase</fullName>
    </alternativeName>
</protein>
<dbReference type="InterPro" id="IPR048641">
    <property type="entry name" value="RlmN_N"/>
</dbReference>
<feature type="domain" description="Radical SAM core" evidence="15">
    <location>
        <begin position="108"/>
        <end position="339"/>
    </location>
</feature>
<dbReference type="PROSITE" id="PS51918">
    <property type="entry name" value="RADICAL_SAM"/>
    <property type="match status" value="1"/>
</dbReference>
<dbReference type="PANTHER" id="PTHR30544:SF5">
    <property type="entry name" value="RADICAL SAM CORE DOMAIN-CONTAINING PROTEIN"/>
    <property type="match status" value="1"/>
</dbReference>
<evidence type="ECO:0000313" key="16">
    <source>
        <dbReference type="EMBL" id="KJJ85441.1"/>
    </source>
</evidence>
<feature type="binding site" evidence="14">
    <location>
        <position position="201"/>
    </location>
    <ligand>
        <name>S-adenosyl-L-methionine</name>
        <dbReference type="ChEBI" id="CHEBI:59789"/>
    </ligand>
</feature>
<evidence type="ECO:0000256" key="9">
    <source>
        <dbReference type="ARBA" id="ARBA00022694"/>
    </source>
</evidence>
<dbReference type="GO" id="GO:0070475">
    <property type="term" value="P:rRNA base methylation"/>
    <property type="evidence" value="ECO:0007669"/>
    <property type="project" value="UniProtKB-UniRule"/>
</dbReference>
<feature type="active site" description="Proton acceptor" evidence="14">
    <location>
        <position position="102"/>
    </location>
</feature>
<dbReference type="InterPro" id="IPR027492">
    <property type="entry name" value="RNA_MTrfase_RlmN"/>
</dbReference>
<evidence type="ECO:0000256" key="8">
    <source>
        <dbReference type="ARBA" id="ARBA00022691"/>
    </source>
</evidence>
<dbReference type="InterPro" id="IPR040072">
    <property type="entry name" value="Methyltransferase_A"/>
</dbReference>
<dbReference type="PANTHER" id="PTHR30544">
    <property type="entry name" value="23S RRNA METHYLTRANSFERASE"/>
    <property type="match status" value="1"/>
</dbReference>
<dbReference type="Gene3D" id="3.20.20.70">
    <property type="entry name" value="Aldolase class I"/>
    <property type="match status" value="1"/>
</dbReference>
<dbReference type="CDD" id="cd01335">
    <property type="entry name" value="Radical_SAM"/>
    <property type="match status" value="1"/>
</dbReference>
<comment type="miscellaneous">
    <text evidence="14">Reaction proceeds by a ping-pong mechanism involving intermediate methylation of a conserved cysteine residue.</text>
</comment>
<evidence type="ECO:0000256" key="12">
    <source>
        <dbReference type="ARBA" id="ARBA00023014"/>
    </source>
</evidence>
<dbReference type="PATRIC" id="fig|1609969.3.peg.746"/>
<feature type="binding site" evidence="14">
    <location>
        <position position="122"/>
    </location>
    <ligand>
        <name>[4Fe-4S] cluster</name>
        <dbReference type="ChEBI" id="CHEBI:49883"/>
        <note>4Fe-4S-S-AdoMet</note>
    </ligand>
</feature>
<dbReference type="Proteomes" id="UP000033428">
    <property type="component" value="Unassembled WGS sequence"/>
</dbReference>
<comment type="caution">
    <text evidence="14">Lacks conserved residue(s) required for the propagation of feature annotation.</text>
</comment>
<dbReference type="InterPro" id="IPR058240">
    <property type="entry name" value="rSAM_sf"/>
</dbReference>
<feature type="binding site" evidence="14">
    <location>
        <begin position="224"/>
        <end position="226"/>
    </location>
    <ligand>
        <name>S-adenosyl-L-methionine</name>
        <dbReference type="ChEBI" id="CHEBI:59789"/>
    </ligand>
</feature>
<organism evidence="16 17">
    <name type="scientific">Candidatus Omnitrophus magneticus</name>
    <dbReference type="NCBI Taxonomy" id="1609969"/>
    <lineage>
        <taxon>Bacteria</taxon>
        <taxon>Pseudomonadati</taxon>
        <taxon>Candidatus Omnitrophota</taxon>
        <taxon>Candidatus Omnitrophus</taxon>
    </lineage>
</organism>
<evidence type="ECO:0000256" key="1">
    <source>
        <dbReference type="ARBA" id="ARBA00004496"/>
    </source>
</evidence>
<dbReference type="EMBL" id="JYNY01000159">
    <property type="protein sequence ID" value="KJJ85441.1"/>
    <property type="molecule type" value="Genomic_DNA"/>
</dbReference>
<keyword evidence="8 14" id="KW-0949">S-adenosyl-L-methionine</keyword>
<dbReference type="InterPro" id="IPR004383">
    <property type="entry name" value="rRNA_lsu_MTrfase_RlmN/Cfr"/>
</dbReference>
<feature type="active site" description="S-methylcysteine intermediate" evidence="14">
    <location>
        <position position="344"/>
    </location>
</feature>
<dbReference type="PIRSF" id="PIRSF006004">
    <property type="entry name" value="CHP00048"/>
    <property type="match status" value="1"/>
</dbReference>
<dbReference type="SFLD" id="SFLDF00275">
    <property type="entry name" value="adenosine_C2_methyltransferase"/>
    <property type="match status" value="1"/>
</dbReference>
<dbReference type="GO" id="GO:0002935">
    <property type="term" value="F:tRNA (adenine(37)-C2)-methyltransferase activity"/>
    <property type="evidence" value="ECO:0007669"/>
    <property type="project" value="UniProtKB-UniRule"/>
</dbReference>
<keyword evidence="5 14" id="KW-0698">rRNA processing</keyword>
<keyword evidence="11 14" id="KW-0408">Iron</keyword>
<dbReference type="GO" id="GO:0005737">
    <property type="term" value="C:cytoplasm"/>
    <property type="evidence" value="ECO:0007669"/>
    <property type="project" value="UniProtKB-SubCell"/>
</dbReference>
<comment type="similarity">
    <text evidence="2 14">Belongs to the radical SAM superfamily. RlmN family.</text>
</comment>
<accession>A0A0F0CV61</accession>
<dbReference type="InterPro" id="IPR007197">
    <property type="entry name" value="rSAM"/>
</dbReference>
<proteinExistence type="inferred from homology"/>
<dbReference type="NCBIfam" id="TIGR00048">
    <property type="entry name" value="rRNA_mod_RlmN"/>
    <property type="match status" value="1"/>
</dbReference>
<dbReference type="GO" id="GO:0070040">
    <property type="term" value="F:rRNA (adenine(2503)-C2-)-methyltransferase activity"/>
    <property type="evidence" value="ECO:0007669"/>
    <property type="project" value="UniProtKB-UniRule"/>
</dbReference>
<evidence type="ECO:0000256" key="3">
    <source>
        <dbReference type="ARBA" id="ARBA00022485"/>
    </source>
</evidence>
<keyword evidence="9 14" id="KW-0819">tRNA processing</keyword>
<keyword evidence="3 14" id="KW-0004">4Fe-4S</keyword>
<keyword evidence="10 14" id="KW-0479">Metal-binding</keyword>
<dbReference type="GO" id="GO:0051539">
    <property type="term" value="F:4 iron, 4 sulfur cluster binding"/>
    <property type="evidence" value="ECO:0007669"/>
    <property type="project" value="UniProtKB-UniRule"/>
</dbReference>
<dbReference type="GO" id="GO:0019843">
    <property type="term" value="F:rRNA binding"/>
    <property type="evidence" value="ECO:0007669"/>
    <property type="project" value="UniProtKB-UniRule"/>
</dbReference>
<dbReference type="GO" id="GO:0046872">
    <property type="term" value="F:metal ion binding"/>
    <property type="evidence" value="ECO:0007669"/>
    <property type="project" value="UniProtKB-KW"/>
</dbReference>
<evidence type="ECO:0000256" key="5">
    <source>
        <dbReference type="ARBA" id="ARBA00022552"/>
    </source>
</evidence>
<dbReference type="Pfam" id="PF04055">
    <property type="entry name" value="Radical_SAM"/>
    <property type="match status" value="1"/>
</dbReference>
<feature type="binding site" evidence="14">
    <location>
        <position position="129"/>
    </location>
    <ligand>
        <name>[4Fe-4S] cluster</name>
        <dbReference type="ChEBI" id="CHEBI:49883"/>
        <note>4Fe-4S-S-AdoMet</note>
    </ligand>
</feature>
<evidence type="ECO:0000256" key="10">
    <source>
        <dbReference type="ARBA" id="ARBA00022723"/>
    </source>
</evidence>
<comment type="function">
    <text evidence="14">Specifically methylates position 2 of adenine 2503 in 23S rRNA and position 2 of adenine 37 in tRNAs.</text>
</comment>
<evidence type="ECO:0000256" key="13">
    <source>
        <dbReference type="ARBA" id="ARBA00023157"/>
    </source>
</evidence>
<keyword evidence="13 14" id="KW-1015">Disulfide bond</keyword>
<keyword evidence="7 14" id="KW-0808">Transferase</keyword>
<dbReference type="SUPFAM" id="SSF102114">
    <property type="entry name" value="Radical SAM enzymes"/>
    <property type="match status" value="1"/>
</dbReference>
<evidence type="ECO:0000256" key="4">
    <source>
        <dbReference type="ARBA" id="ARBA00022490"/>
    </source>
</evidence>
<gene>
    <name evidence="14" type="primary">rlmN</name>
    <name evidence="16" type="ORF">OMAG_000685</name>
</gene>
<dbReference type="GO" id="GO:0000049">
    <property type="term" value="F:tRNA binding"/>
    <property type="evidence" value="ECO:0007669"/>
    <property type="project" value="UniProtKB-UniRule"/>
</dbReference>
<evidence type="ECO:0000256" key="6">
    <source>
        <dbReference type="ARBA" id="ARBA00022603"/>
    </source>
</evidence>
<dbReference type="SFLD" id="SFLDG01062">
    <property type="entry name" value="methyltransferase_(Class_A)"/>
    <property type="match status" value="1"/>
</dbReference>
<keyword evidence="4 14" id="KW-0963">Cytoplasm</keyword>
<keyword evidence="17" id="KW-1185">Reference proteome</keyword>
<evidence type="ECO:0000313" key="17">
    <source>
        <dbReference type="Proteomes" id="UP000033428"/>
    </source>
</evidence>
<feature type="binding site" evidence="14">
    <location>
        <position position="126"/>
    </location>
    <ligand>
        <name>[4Fe-4S] cluster</name>
        <dbReference type="ChEBI" id="CHEBI:49883"/>
        <note>4Fe-4S-S-AdoMet</note>
    </ligand>
</feature>
<comment type="caution">
    <text evidence="16">The sequence shown here is derived from an EMBL/GenBank/DDBJ whole genome shotgun (WGS) entry which is preliminary data.</text>
</comment>
<dbReference type="AlphaFoldDB" id="A0A0F0CV61"/>
<comment type="subcellular location">
    <subcellularLocation>
        <location evidence="1 14">Cytoplasm</location>
    </subcellularLocation>
</comment>
<name>A0A0F0CV61_9BACT</name>
<feature type="binding site" evidence="14">
    <location>
        <position position="300"/>
    </location>
    <ligand>
        <name>S-adenosyl-L-methionine</name>
        <dbReference type="ChEBI" id="CHEBI:59789"/>
    </ligand>
</feature>
<keyword evidence="6 14" id="KW-0489">Methyltransferase</keyword>
<sequence length="359" mass="40294">MTYQERILLFMEKKILLNYTIEELREELKKIGEPSYRANQIWKGIYQTGYSDFTEMTALPKNLIDKLNKTFIIFPISLEEHLVSKDGAEKFLWLLNDSNYVETVVIKGSKRVTICLSTQAGCKFKCPFCSSGKLGLKRNLSHAEIISQFLLAQKLSATHISNVVFMGMGEPLDNYDNLIKAIQILNNPEAVNIGARKITVSTCGIAPNIIKLSGIGIQIELSISLHSPDNSVRNELVPVNKKFSLERLIDACEQFFEKTGRVITFEYTLIKDKNDSIKDAEKLAEIAKKTKGKINLIPGNNTANMKNIIFCNLKEVESFKNILLRMGVTVTTRSSKGYDILAACGQLAGERSKKPDESL</sequence>
<dbReference type="Pfam" id="PF21016">
    <property type="entry name" value="RlmN_N"/>
    <property type="match status" value="1"/>
</dbReference>
<dbReference type="GO" id="GO:0030488">
    <property type="term" value="P:tRNA methylation"/>
    <property type="evidence" value="ECO:0007669"/>
    <property type="project" value="UniProtKB-UniRule"/>
</dbReference>
<comment type="cofactor">
    <cofactor evidence="14">
        <name>[4Fe-4S] cluster</name>
        <dbReference type="ChEBI" id="CHEBI:49883"/>
    </cofactor>
    <text evidence="14">Binds 1 [4Fe-4S] cluster. The cluster is coordinated with 3 cysteines and an exchangeable S-adenosyl-L-methionine.</text>
</comment>
<evidence type="ECO:0000256" key="7">
    <source>
        <dbReference type="ARBA" id="ARBA00022679"/>
    </source>
</evidence>
<feature type="binding site" evidence="14">
    <location>
        <begin position="169"/>
        <end position="170"/>
    </location>
    <ligand>
        <name>S-adenosyl-L-methionine</name>
        <dbReference type="ChEBI" id="CHEBI:59789"/>
    </ligand>
</feature>
<dbReference type="HAMAP" id="MF_01849">
    <property type="entry name" value="RNA_methyltr_RlmN"/>
    <property type="match status" value="1"/>
</dbReference>
<dbReference type="FunFam" id="3.20.20.70:FF:000014">
    <property type="entry name" value="Probable dual-specificity RNA methyltransferase RlmN"/>
    <property type="match status" value="1"/>
</dbReference>
<dbReference type="InterPro" id="IPR013785">
    <property type="entry name" value="Aldolase_TIM"/>
</dbReference>
<dbReference type="SFLD" id="SFLDS00029">
    <property type="entry name" value="Radical_SAM"/>
    <property type="match status" value="1"/>
</dbReference>
<evidence type="ECO:0000256" key="14">
    <source>
        <dbReference type="HAMAP-Rule" id="MF_01849"/>
    </source>
</evidence>
<comment type="catalytic activity">
    <reaction evidence="14">
        <text>adenosine(2503) in 23S rRNA + 2 reduced [2Fe-2S]-[ferredoxin] + 2 S-adenosyl-L-methionine = 2-methyladenosine(2503) in 23S rRNA + 5'-deoxyadenosine + L-methionine + 2 oxidized [2Fe-2S]-[ferredoxin] + S-adenosyl-L-homocysteine</text>
        <dbReference type="Rhea" id="RHEA:42916"/>
        <dbReference type="Rhea" id="RHEA-COMP:10000"/>
        <dbReference type="Rhea" id="RHEA-COMP:10001"/>
        <dbReference type="Rhea" id="RHEA-COMP:10152"/>
        <dbReference type="Rhea" id="RHEA-COMP:10282"/>
        <dbReference type="ChEBI" id="CHEBI:17319"/>
        <dbReference type="ChEBI" id="CHEBI:33737"/>
        <dbReference type="ChEBI" id="CHEBI:33738"/>
        <dbReference type="ChEBI" id="CHEBI:57844"/>
        <dbReference type="ChEBI" id="CHEBI:57856"/>
        <dbReference type="ChEBI" id="CHEBI:59789"/>
        <dbReference type="ChEBI" id="CHEBI:74411"/>
        <dbReference type="ChEBI" id="CHEBI:74497"/>
        <dbReference type="EC" id="2.1.1.192"/>
    </reaction>
</comment>